<reference evidence="9" key="1">
    <citation type="submission" date="2018-05" db="EMBL/GenBank/DDBJ databases">
        <title>Draft genome of Mucuna pruriens seed.</title>
        <authorList>
            <person name="Nnadi N.E."/>
            <person name="Vos R."/>
            <person name="Hasami M.H."/>
            <person name="Devisetty U.K."/>
            <person name="Aguiy J.C."/>
        </authorList>
    </citation>
    <scope>NUCLEOTIDE SEQUENCE [LARGE SCALE GENOMIC DNA]</scope>
    <source>
        <strain evidence="9">JCA_2017</strain>
    </source>
</reference>
<dbReference type="GO" id="GO:0003723">
    <property type="term" value="F:RNA binding"/>
    <property type="evidence" value="ECO:0007669"/>
    <property type="project" value="UniProtKB-UniRule"/>
</dbReference>
<dbReference type="OrthoDB" id="74991at2759"/>
<dbReference type="InterPro" id="IPR011530">
    <property type="entry name" value="rRNA_adenine_dimethylase"/>
</dbReference>
<dbReference type="InterPro" id="IPR029063">
    <property type="entry name" value="SAM-dependent_MTases_sf"/>
</dbReference>
<organism evidence="9 10">
    <name type="scientific">Mucuna pruriens</name>
    <name type="common">Velvet bean</name>
    <name type="synonym">Dolichos pruriens</name>
    <dbReference type="NCBI Taxonomy" id="157652"/>
    <lineage>
        <taxon>Eukaryota</taxon>
        <taxon>Viridiplantae</taxon>
        <taxon>Streptophyta</taxon>
        <taxon>Embryophyta</taxon>
        <taxon>Tracheophyta</taxon>
        <taxon>Spermatophyta</taxon>
        <taxon>Magnoliopsida</taxon>
        <taxon>eudicotyledons</taxon>
        <taxon>Gunneridae</taxon>
        <taxon>Pentapetalae</taxon>
        <taxon>rosids</taxon>
        <taxon>fabids</taxon>
        <taxon>Fabales</taxon>
        <taxon>Fabaceae</taxon>
        <taxon>Papilionoideae</taxon>
        <taxon>50 kb inversion clade</taxon>
        <taxon>NPAAA clade</taxon>
        <taxon>indigoferoid/millettioid clade</taxon>
        <taxon>Phaseoleae</taxon>
        <taxon>Mucuna</taxon>
    </lineage>
</organism>
<dbReference type="PROSITE" id="PS01131">
    <property type="entry name" value="RRNA_A_DIMETH"/>
    <property type="match status" value="1"/>
</dbReference>
<dbReference type="CDD" id="cd02440">
    <property type="entry name" value="AdoMet_MTases"/>
    <property type="match status" value="1"/>
</dbReference>
<keyword evidence="4 6" id="KW-0949">S-adenosyl-L-methionine</keyword>
<gene>
    <name evidence="9" type="primary">DIM1B</name>
    <name evidence="9" type="ORF">CR513_43492</name>
</gene>
<evidence type="ECO:0000256" key="1">
    <source>
        <dbReference type="ARBA" id="ARBA00022552"/>
    </source>
</evidence>
<feature type="binding site" evidence="6">
    <location>
        <position position="107"/>
    </location>
    <ligand>
        <name>S-adenosyl-L-methionine</name>
        <dbReference type="ChEBI" id="CHEBI:59789"/>
    </ligand>
</feature>
<keyword evidence="2 6" id="KW-0489">Methyltransferase</keyword>
<dbReference type="NCBIfam" id="TIGR00755">
    <property type="entry name" value="ksgA"/>
    <property type="match status" value="1"/>
</dbReference>
<keyword evidence="3 6" id="KW-0808">Transferase</keyword>
<evidence type="ECO:0000259" key="8">
    <source>
        <dbReference type="SMART" id="SM00650"/>
    </source>
</evidence>
<dbReference type="PANTHER" id="PTHR11727">
    <property type="entry name" value="DIMETHYLADENOSINE TRANSFERASE"/>
    <property type="match status" value="1"/>
</dbReference>
<dbReference type="GO" id="GO:0000179">
    <property type="term" value="F:rRNA (adenine-N6,N6-)-dimethyltransferase activity"/>
    <property type="evidence" value="ECO:0007669"/>
    <property type="project" value="UniProtKB-UniRule"/>
</dbReference>
<feature type="binding site" evidence="6">
    <location>
        <position position="80"/>
    </location>
    <ligand>
        <name>S-adenosyl-L-methionine</name>
        <dbReference type="ChEBI" id="CHEBI:59789"/>
    </ligand>
</feature>
<dbReference type="STRING" id="157652.A0A371FEG2"/>
<dbReference type="InterPro" id="IPR020598">
    <property type="entry name" value="rRNA_Ade_methylase_Trfase_N"/>
</dbReference>
<dbReference type="EC" id="2.1.1.-" evidence="7"/>
<dbReference type="InterPro" id="IPR001737">
    <property type="entry name" value="KsgA/Erm"/>
</dbReference>
<keyword evidence="5 6" id="KW-0694">RNA-binding</keyword>
<keyword evidence="1 7" id="KW-0698">rRNA processing</keyword>
<proteinExistence type="inferred from homology"/>
<keyword evidence="10" id="KW-1185">Reference proteome</keyword>
<dbReference type="PANTHER" id="PTHR11727:SF12">
    <property type="entry name" value="RIBOSOMAL RNA SMALL SUBUNIT METHYLTRANSFERASE, MITOCHONDRIAL"/>
    <property type="match status" value="1"/>
</dbReference>
<evidence type="ECO:0000256" key="7">
    <source>
        <dbReference type="RuleBase" id="RU362106"/>
    </source>
</evidence>
<comment type="similarity">
    <text evidence="6 7">Belongs to the class I-like SAM-binding methyltransferase superfamily. rRNA adenine N(6)-methyltransferase family.</text>
</comment>
<evidence type="ECO:0000313" key="9">
    <source>
        <dbReference type="EMBL" id="RDX76503.1"/>
    </source>
</evidence>
<dbReference type="InterPro" id="IPR020596">
    <property type="entry name" value="rRNA_Ade_Mease_Trfase_CS"/>
</dbReference>
<accession>A0A371FEG2</accession>
<dbReference type="GO" id="GO:0005739">
    <property type="term" value="C:mitochondrion"/>
    <property type="evidence" value="ECO:0007669"/>
    <property type="project" value="TreeGrafter"/>
</dbReference>
<dbReference type="AlphaFoldDB" id="A0A371FEG2"/>
<feature type="domain" description="Ribosomal RNA adenine methylase transferase N-terminal" evidence="8">
    <location>
        <begin position="87"/>
        <end position="256"/>
    </location>
</feature>
<dbReference type="Pfam" id="PF00398">
    <property type="entry name" value="RrnaAD"/>
    <property type="match status" value="1"/>
</dbReference>
<evidence type="ECO:0000256" key="2">
    <source>
        <dbReference type="ARBA" id="ARBA00022603"/>
    </source>
</evidence>
<feature type="binding site" evidence="6">
    <location>
        <position position="82"/>
    </location>
    <ligand>
        <name>S-adenosyl-L-methionine</name>
        <dbReference type="ChEBI" id="CHEBI:59789"/>
    </ligand>
</feature>
<feature type="non-terminal residue" evidence="9">
    <location>
        <position position="1"/>
    </location>
</feature>
<evidence type="ECO:0000256" key="6">
    <source>
        <dbReference type="PROSITE-ProRule" id="PRU01026"/>
    </source>
</evidence>
<evidence type="ECO:0000313" key="10">
    <source>
        <dbReference type="Proteomes" id="UP000257109"/>
    </source>
</evidence>
<dbReference type="Gene3D" id="3.40.50.150">
    <property type="entry name" value="Vaccinia Virus protein VP39"/>
    <property type="match status" value="1"/>
</dbReference>
<feature type="binding site" evidence="6">
    <location>
        <position position="156"/>
    </location>
    <ligand>
        <name>S-adenosyl-L-methionine</name>
        <dbReference type="ChEBI" id="CHEBI:59789"/>
    </ligand>
</feature>
<dbReference type="SMART" id="SM00650">
    <property type="entry name" value="rADc"/>
    <property type="match status" value="1"/>
</dbReference>
<dbReference type="Gene3D" id="1.10.8.480">
    <property type="match status" value="1"/>
</dbReference>
<dbReference type="PROSITE" id="PS51689">
    <property type="entry name" value="SAM_RNA_A_N6_MT"/>
    <property type="match status" value="1"/>
</dbReference>
<dbReference type="SUPFAM" id="SSF53335">
    <property type="entry name" value="S-adenosyl-L-methionine-dependent methyltransferases"/>
    <property type="match status" value="1"/>
</dbReference>
<name>A0A371FEG2_MUCPR</name>
<dbReference type="FunFam" id="3.40.50.150:FF:000081">
    <property type="entry name" value="rRNA adenine N(6)-methyltransferase"/>
    <property type="match status" value="1"/>
</dbReference>
<comment type="caution">
    <text evidence="9">The sequence shown here is derived from an EMBL/GenBank/DDBJ whole genome shotgun (WGS) entry which is preliminary data.</text>
</comment>
<evidence type="ECO:0000256" key="4">
    <source>
        <dbReference type="ARBA" id="ARBA00022691"/>
    </source>
</evidence>
<feature type="binding site" evidence="6">
    <location>
        <position position="171"/>
    </location>
    <ligand>
        <name>S-adenosyl-L-methionine</name>
        <dbReference type="ChEBI" id="CHEBI:59789"/>
    </ligand>
</feature>
<sequence>MGREKENKLGLGPVNELTRYVSKYVVDVGGKHVHESGGTMLGATRRVVGFMGGRVRSVRQVHGEGDGEESLRFYKSRGQHILINPRILDTIVRKSAINPTDTVLEIGPGTGNLTLKLLEAAHKVVAIEIDHRMVQVLEKRVLQRGLQGKLRVIERDAMRCQFPRFDLVVANIPYGISSPLVIKLVYGATPFRSATLLLQKEFARRLLANPDDSGFNRLAVNVKLVADVELVMDVSKRDFLPSPKVDSSVVIIRPKPQVPNVDLHEWRAFTRICFTHRNKTLGASFRQKRKLFELFKMSNENDVDKGDCEDEGQDEGGFTSFKEKIIGVLRTGGFEQKRPSKLSLEELLHLLSLFNQAGVYFEHRGQHKTEDRFDANDD</sequence>
<dbReference type="Proteomes" id="UP000257109">
    <property type="component" value="Unassembled WGS sequence"/>
</dbReference>
<evidence type="ECO:0000256" key="3">
    <source>
        <dbReference type="ARBA" id="ARBA00022679"/>
    </source>
</evidence>
<dbReference type="EMBL" id="QJKJ01009485">
    <property type="protein sequence ID" value="RDX76503.1"/>
    <property type="molecule type" value="Genomic_DNA"/>
</dbReference>
<evidence type="ECO:0000256" key="5">
    <source>
        <dbReference type="ARBA" id="ARBA00022884"/>
    </source>
</evidence>
<feature type="binding site" evidence="6">
    <location>
        <position position="128"/>
    </location>
    <ligand>
        <name>S-adenosyl-L-methionine</name>
        <dbReference type="ChEBI" id="CHEBI:59789"/>
    </ligand>
</feature>
<protein>
    <recommendedName>
        <fullName evidence="7">rRNA adenine N(6)-methyltransferase</fullName>
        <ecNumber evidence="7">2.1.1.-</ecNumber>
    </recommendedName>
</protein>